<proteinExistence type="inferred from homology"/>
<dbReference type="InterPro" id="IPR036388">
    <property type="entry name" value="WH-like_DNA-bd_sf"/>
</dbReference>
<dbReference type="InterPro" id="IPR037402">
    <property type="entry name" value="YidZ_PBP2"/>
</dbReference>
<dbReference type="SUPFAM" id="SSF46785">
    <property type="entry name" value="Winged helix' DNA-binding domain"/>
    <property type="match status" value="1"/>
</dbReference>
<evidence type="ECO:0000256" key="4">
    <source>
        <dbReference type="ARBA" id="ARBA00023163"/>
    </source>
</evidence>
<evidence type="ECO:0000256" key="3">
    <source>
        <dbReference type="ARBA" id="ARBA00023125"/>
    </source>
</evidence>
<dbReference type="GO" id="GO:0003677">
    <property type="term" value="F:DNA binding"/>
    <property type="evidence" value="ECO:0007669"/>
    <property type="project" value="UniProtKB-KW"/>
</dbReference>
<dbReference type="Proteomes" id="UP001164472">
    <property type="component" value="Chromosome"/>
</dbReference>
<dbReference type="SUPFAM" id="SSF53850">
    <property type="entry name" value="Periplasmic binding protein-like II"/>
    <property type="match status" value="1"/>
</dbReference>
<dbReference type="Pfam" id="PF03466">
    <property type="entry name" value="LysR_substrate"/>
    <property type="match status" value="1"/>
</dbReference>
<keyword evidence="2" id="KW-0805">Transcription regulation</keyword>
<keyword evidence="3" id="KW-0238">DNA-binding</keyword>
<evidence type="ECO:0000256" key="1">
    <source>
        <dbReference type="ARBA" id="ARBA00009437"/>
    </source>
</evidence>
<evidence type="ECO:0000313" key="7">
    <source>
        <dbReference type="Proteomes" id="UP001164472"/>
    </source>
</evidence>
<sequence length="303" mass="34405">MNIANFDLNLLRAFDVLMRERNVSLAAERMNLSQPAMSNTLNRLRQLLDDPVLVRTRKGMQPTPRAMSLEQPVRSALQIIEQSLSTQPEFKPETAEQTFHIATTDYVELAFLPKLLKHINEVAPSVRLEIHALGPDMPEAELEGGLYDFAIGRFPSLPARLKSELWLSEQLVCLVRDDHPSLEVNRDNQAFISLECFLRVPQIWVNGGQRVGVVDKWLLDNNLSRNVAHTTPSFLIAPSIVAQTDMLVVTPMAIAEHFAQHLALKILLMPMKLDPFDLQILWHPYQASTPAHEWFLKQLRGLV</sequence>
<organism evidence="6 7">
    <name type="scientific">Alkalimarinus sediminis</name>
    <dbReference type="NCBI Taxonomy" id="1632866"/>
    <lineage>
        <taxon>Bacteria</taxon>
        <taxon>Pseudomonadati</taxon>
        <taxon>Pseudomonadota</taxon>
        <taxon>Gammaproteobacteria</taxon>
        <taxon>Alteromonadales</taxon>
        <taxon>Alteromonadaceae</taxon>
        <taxon>Alkalimarinus</taxon>
    </lineage>
</organism>
<evidence type="ECO:0000256" key="2">
    <source>
        <dbReference type="ARBA" id="ARBA00023015"/>
    </source>
</evidence>
<name>A0A9E8HLD7_9ALTE</name>
<dbReference type="RefSeq" id="WP_251812102.1">
    <property type="nucleotide sequence ID" value="NZ_CP101527.1"/>
</dbReference>
<keyword evidence="7" id="KW-1185">Reference proteome</keyword>
<dbReference type="Pfam" id="PF00126">
    <property type="entry name" value="HTH_1"/>
    <property type="match status" value="1"/>
</dbReference>
<dbReference type="InterPro" id="IPR000847">
    <property type="entry name" value="LysR_HTH_N"/>
</dbReference>
<gene>
    <name evidence="6" type="ORF">NNL22_06680</name>
</gene>
<dbReference type="PROSITE" id="PS50931">
    <property type="entry name" value="HTH_LYSR"/>
    <property type="match status" value="1"/>
</dbReference>
<dbReference type="Gene3D" id="3.40.190.10">
    <property type="entry name" value="Periplasmic binding protein-like II"/>
    <property type="match status" value="2"/>
</dbReference>
<dbReference type="AlphaFoldDB" id="A0A9E8HLD7"/>
<comment type="similarity">
    <text evidence="1">Belongs to the LysR transcriptional regulatory family.</text>
</comment>
<dbReference type="PANTHER" id="PTHR30118">
    <property type="entry name" value="HTH-TYPE TRANSCRIPTIONAL REGULATOR LEUO-RELATED"/>
    <property type="match status" value="1"/>
</dbReference>
<protein>
    <submittedName>
        <fullName evidence="6">LysR family transcriptional regulator</fullName>
    </submittedName>
</protein>
<accession>A0A9E8HLD7</accession>
<dbReference type="InterPro" id="IPR050389">
    <property type="entry name" value="LysR-type_TF"/>
</dbReference>
<dbReference type="InterPro" id="IPR036390">
    <property type="entry name" value="WH_DNA-bd_sf"/>
</dbReference>
<dbReference type="PRINTS" id="PR00039">
    <property type="entry name" value="HTHLYSR"/>
</dbReference>
<feature type="domain" description="HTH lysR-type" evidence="5">
    <location>
        <begin position="6"/>
        <end position="63"/>
    </location>
</feature>
<dbReference type="PANTHER" id="PTHR30118:SF15">
    <property type="entry name" value="TRANSCRIPTIONAL REGULATORY PROTEIN"/>
    <property type="match status" value="1"/>
</dbReference>
<dbReference type="KEGG" id="asem:NNL22_06680"/>
<dbReference type="Gene3D" id="1.10.10.10">
    <property type="entry name" value="Winged helix-like DNA-binding domain superfamily/Winged helix DNA-binding domain"/>
    <property type="match status" value="1"/>
</dbReference>
<evidence type="ECO:0000313" key="6">
    <source>
        <dbReference type="EMBL" id="UZW76262.1"/>
    </source>
</evidence>
<dbReference type="InterPro" id="IPR005119">
    <property type="entry name" value="LysR_subst-bd"/>
</dbReference>
<keyword evidence="4" id="KW-0804">Transcription</keyword>
<evidence type="ECO:0000259" key="5">
    <source>
        <dbReference type="PROSITE" id="PS50931"/>
    </source>
</evidence>
<reference evidence="6" key="1">
    <citation type="submission" date="2022-07" db="EMBL/GenBank/DDBJ databases">
        <title>Alkalimarinus sp. nov., isolated from gut of a Alitta virens.</title>
        <authorList>
            <person name="Yang A.I."/>
            <person name="Shin N.-R."/>
        </authorList>
    </citation>
    <scope>NUCLEOTIDE SEQUENCE</scope>
    <source>
        <strain evidence="6">FA028</strain>
    </source>
</reference>
<dbReference type="CDD" id="cd08417">
    <property type="entry name" value="PBP2_Nitroaromatics_like"/>
    <property type="match status" value="1"/>
</dbReference>
<dbReference type="GO" id="GO:0003700">
    <property type="term" value="F:DNA-binding transcription factor activity"/>
    <property type="evidence" value="ECO:0007669"/>
    <property type="project" value="InterPro"/>
</dbReference>
<dbReference type="EMBL" id="CP101527">
    <property type="protein sequence ID" value="UZW76262.1"/>
    <property type="molecule type" value="Genomic_DNA"/>
</dbReference>